<dbReference type="EMBL" id="JAEEGC010000041">
    <property type="protein sequence ID" value="MBV7273299.1"/>
    <property type="molecule type" value="Genomic_DNA"/>
</dbReference>
<name>A0A949TZ96_9CLOT</name>
<keyword evidence="1" id="KW-0238">DNA-binding</keyword>
<evidence type="ECO:0000259" key="2">
    <source>
        <dbReference type="PROSITE" id="PS50943"/>
    </source>
</evidence>
<feature type="domain" description="HTH cro/C1-type" evidence="2">
    <location>
        <begin position="8"/>
        <end position="62"/>
    </location>
</feature>
<comment type="caution">
    <text evidence="3">The sequence shown here is derived from an EMBL/GenBank/DDBJ whole genome shotgun (WGS) entry which is preliminary data.</text>
</comment>
<keyword evidence="4" id="KW-1185">Reference proteome</keyword>
<dbReference type="SMART" id="SM00530">
    <property type="entry name" value="HTH_XRE"/>
    <property type="match status" value="1"/>
</dbReference>
<dbReference type="Proteomes" id="UP000694308">
    <property type="component" value="Unassembled WGS sequence"/>
</dbReference>
<proteinExistence type="predicted"/>
<dbReference type="InterPro" id="IPR015927">
    <property type="entry name" value="Peptidase_S24_S26A/B/C"/>
</dbReference>
<dbReference type="PROSITE" id="PS50943">
    <property type="entry name" value="HTH_CROC1"/>
    <property type="match status" value="1"/>
</dbReference>
<dbReference type="InterPro" id="IPR001387">
    <property type="entry name" value="Cro/C1-type_HTH"/>
</dbReference>
<dbReference type="PANTHER" id="PTHR46558:SF3">
    <property type="entry name" value="TRANSCRIPTIONAL REGULATOR"/>
    <property type="match status" value="1"/>
</dbReference>
<evidence type="ECO:0000313" key="3">
    <source>
        <dbReference type="EMBL" id="MBV7273299.1"/>
    </source>
</evidence>
<dbReference type="RefSeq" id="WP_218320329.1">
    <property type="nucleotide sequence ID" value="NZ_JAEEGC010000041.1"/>
</dbReference>
<sequence>MSRIGEKVKSIRNSIGMTQKQLAKKLGVAESFVNEIEMGKKVINQNLIDRLSKVLGKDINDITMAFEEQVYKEEKSEKLSVKKNKEDVKEVWNEAFSSVLKNVPIYKYDMGRPVASKQLPLINNRVEGYAQDKVIYLEIEDDDMVGFRMVKGDLAFGHITHEIENNAVCLIEYNNKRSIRQIKKLDNSKLLLLSNRGSLMTETVGIKDIKVIARLDRLEIKL</sequence>
<dbReference type="PANTHER" id="PTHR46558">
    <property type="entry name" value="TRACRIPTIONAL REGULATORY PROTEIN-RELATED-RELATED"/>
    <property type="match status" value="1"/>
</dbReference>
<dbReference type="CDD" id="cd00093">
    <property type="entry name" value="HTH_XRE"/>
    <property type="match status" value="1"/>
</dbReference>
<protein>
    <submittedName>
        <fullName evidence="3">Helix-turn-helix transcriptional regulator</fullName>
    </submittedName>
</protein>
<accession>A0A949TZ96</accession>
<organism evidence="3 4">
    <name type="scientific">Clostridium thailandense</name>
    <dbReference type="NCBI Taxonomy" id="2794346"/>
    <lineage>
        <taxon>Bacteria</taxon>
        <taxon>Bacillati</taxon>
        <taxon>Bacillota</taxon>
        <taxon>Clostridia</taxon>
        <taxon>Eubacteriales</taxon>
        <taxon>Clostridiaceae</taxon>
        <taxon>Clostridium</taxon>
    </lineage>
</organism>
<evidence type="ECO:0000256" key="1">
    <source>
        <dbReference type="ARBA" id="ARBA00023125"/>
    </source>
</evidence>
<dbReference type="Pfam" id="PF00717">
    <property type="entry name" value="Peptidase_S24"/>
    <property type="match status" value="1"/>
</dbReference>
<gene>
    <name evidence="3" type="ORF">I6U48_10305</name>
</gene>
<dbReference type="AlphaFoldDB" id="A0A949TZ96"/>
<dbReference type="Pfam" id="PF01381">
    <property type="entry name" value="HTH_3"/>
    <property type="match status" value="1"/>
</dbReference>
<reference evidence="3" key="1">
    <citation type="submission" date="2020-12" db="EMBL/GenBank/DDBJ databases">
        <title>Clostridium thailandense sp. nov., a novel acetogenic bacterium isolated from peat land soil in Thailand.</title>
        <authorList>
            <person name="Chaikitkaew S."/>
            <person name="Birkeland N.K."/>
        </authorList>
    </citation>
    <scope>NUCLEOTIDE SEQUENCE</scope>
    <source>
        <strain evidence="3">PL3</strain>
    </source>
</reference>
<dbReference type="GO" id="GO:0003677">
    <property type="term" value="F:DNA binding"/>
    <property type="evidence" value="ECO:0007669"/>
    <property type="project" value="UniProtKB-KW"/>
</dbReference>
<evidence type="ECO:0000313" key="4">
    <source>
        <dbReference type="Proteomes" id="UP000694308"/>
    </source>
</evidence>